<feature type="compositionally biased region" description="Acidic residues" evidence="2">
    <location>
        <begin position="2304"/>
        <end position="2315"/>
    </location>
</feature>
<feature type="compositionally biased region" description="Polar residues" evidence="2">
    <location>
        <begin position="211"/>
        <end position="220"/>
    </location>
</feature>
<dbReference type="EMBL" id="ML119139">
    <property type="protein sequence ID" value="RPB10927.1"/>
    <property type="molecule type" value="Genomic_DNA"/>
</dbReference>
<reference evidence="3 4" key="1">
    <citation type="journal article" date="2018" name="Nat. Ecol. Evol.">
        <title>Pezizomycetes genomes reveal the molecular basis of ectomycorrhizal truffle lifestyle.</title>
        <authorList>
            <person name="Murat C."/>
            <person name="Payen T."/>
            <person name="Noel B."/>
            <person name="Kuo A."/>
            <person name="Morin E."/>
            <person name="Chen J."/>
            <person name="Kohler A."/>
            <person name="Krizsan K."/>
            <person name="Balestrini R."/>
            <person name="Da Silva C."/>
            <person name="Montanini B."/>
            <person name="Hainaut M."/>
            <person name="Levati E."/>
            <person name="Barry K.W."/>
            <person name="Belfiori B."/>
            <person name="Cichocki N."/>
            <person name="Clum A."/>
            <person name="Dockter R.B."/>
            <person name="Fauchery L."/>
            <person name="Guy J."/>
            <person name="Iotti M."/>
            <person name="Le Tacon F."/>
            <person name="Lindquist E.A."/>
            <person name="Lipzen A."/>
            <person name="Malagnac F."/>
            <person name="Mello A."/>
            <person name="Molinier V."/>
            <person name="Miyauchi S."/>
            <person name="Poulain J."/>
            <person name="Riccioni C."/>
            <person name="Rubini A."/>
            <person name="Sitrit Y."/>
            <person name="Splivallo R."/>
            <person name="Traeger S."/>
            <person name="Wang M."/>
            <person name="Zifcakova L."/>
            <person name="Wipf D."/>
            <person name="Zambonelli A."/>
            <person name="Paolocci F."/>
            <person name="Nowrousian M."/>
            <person name="Ottonello S."/>
            <person name="Baldrian P."/>
            <person name="Spatafora J.W."/>
            <person name="Henrissat B."/>
            <person name="Nagy L.G."/>
            <person name="Aury J.M."/>
            <person name="Wincker P."/>
            <person name="Grigoriev I.V."/>
            <person name="Bonfante P."/>
            <person name="Martin F.M."/>
        </authorList>
    </citation>
    <scope>NUCLEOTIDE SEQUENCE [LARGE SCALE GENOMIC DNA]</scope>
    <source>
        <strain evidence="3 4">CCBAS932</strain>
    </source>
</reference>
<dbReference type="Proteomes" id="UP000277580">
    <property type="component" value="Unassembled WGS sequence"/>
</dbReference>
<feature type="region of interest" description="Disordered" evidence="2">
    <location>
        <begin position="2265"/>
        <end position="2403"/>
    </location>
</feature>
<feature type="region of interest" description="Disordered" evidence="2">
    <location>
        <begin position="1"/>
        <end position="163"/>
    </location>
</feature>
<dbReference type="STRING" id="1392247.A0A3N4KK38"/>
<feature type="compositionally biased region" description="Polar residues" evidence="2">
    <location>
        <begin position="2267"/>
        <end position="2293"/>
    </location>
</feature>
<protein>
    <submittedName>
        <fullName evidence="3">Uncharacterized protein</fullName>
    </submittedName>
</protein>
<accession>A0A3N4KK38</accession>
<feature type="region of interest" description="Disordered" evidence="2">
    <location>
        <begin position="189"/>
        <end position="243"/>
    </location>
</feature>
<dbReference type="InParanoid" id="A0A3N4KK38"/>
<proteinExistence type="predicted"/>
<feature type="compositionally biased region" description="Polar residues" evidence="2">
    <location>
        <begin position="119"/>
        <end position="149"/>
    </location>
</feature>
<dbReference type="PANTHER" id="PTHR23159">
    <property type="entry name" value="CENTROSOMAL PROTEIN 2"/>
    <property type="match status" value="1"/>
</dbReference>
<feature type="region of interest" description="Disordered" evidence="2">
    <location>
        <begin position="550"/>
        <end position="571"/>
    </location>
</feature>
<evidence type="ECO:0000256" key="2">
    <source>
        <dbReference type="SAM" id="MobiDB-lite"/>
    </source>
</evidence>
<feature type="coiled-coil region" evidence="1">
    <location>
        <begin position="2080"/>
        <end position="2173"/>
    </location>
</feature>
<feature type="region of interest" description="Disordered" evidence="2">
    <location>
        <begin position="2228"/>
        <end position="2250"/>
    </location>
</feature>
<feature type="coiled-coil region" evidence="1">
    <location>
        <begin position="1134"/>
        <end position="1189"/>
    </location>
</feature>
<feature type="compositionally biased region" description="Basic and acidic residues" evidence="2">
    <location>
        <begin position="2294"/>
        <end position="2303"/>
    </location>
</feature>
<name>A0A3N4KK38_9PEZI</name>
<dbReference type="PANTHER" id="PTHR23159:SF31">
    <property type="entry name" value="CENTROSOME-ASSOCIATED PROTEIN CEP250 ISOFORM X1"/>
    <property type="match status" value="1"/>
</dbReference>
<feature type="compositionally biased region" description="Basic and acidic residues" evidence="2">
    <location>
        <begin position="2316"/>
        <end position="2327"/>
    </location>
</feature>
<keyword evidence="4" id="KW-1185">Reference proteome</keyword>
<feature type="compositionally biased region" description="Basic and acidic residues" evidence="2">
    <location>
        <begin position="554"/>
        <end position="566"/>
    </location>
</feature>
<evidence type="ECO:0000256" key="1">
    <source>
        <dbReference type="SAM" id="Coils"/>
    </source>
</evidence>
<feature type="compositionally biased region" description="Basic and acidic residues" evidence="2">
    <location>
        <begin position="221"/>
        <end position="243"/>
    </location>
</feature>
<feature type="coiled-coil region" evidence="1">
    <location>
        <begin position="1510"/>
        <end position="1546"/>
    </location>
</feature>
<dbReference type="OrthoDB" id="5423371at2759"/>
<sequence>MPPTPGNPSTTPKASRDIVHIPPIFQNNAVRNTSNLTASRDSPRTVGRIESPFLASSSQAQSREISPIRRPRESSPPNGGGVISSHRRLNSAQATSNIRELGGIHANGGAPPPVPGHASNRNSTPTPKELFGTQNSFPTLRESGSQPNFPANHPPSFPALRESGSFPAMKDSMQIPGYRSSLDLDKVPSLLPPMRGFKSQESSPPGPSNALAASTFSTSPKESRERDWSKDSQEKEMEDRRRDWERDEVPKFTVHDLETLTSQLSGLTSIANSLQREMANLSRRSKDNATDLISLKEATRSRDEDIRTSLRDLVHSLRNMENDRLNESHNSSVPMITAGSSSSRASSFASDLASSKISTASSKASSIDKPNIEMQALDKILKDMPTKEEQERLRVLLHDVQETLKSQANKVESEKKVLSLLEEFKDREYARGKELAIPGKLPEQAEEKIMAMLHDLRDDLHQREPKEVDRRVLFMLEEIKQKDVEDEERIFSVLEDLKEREGDERIETVLSLLQELKEQGDDAKVLSFLEEIKVRIDSMTTDLEKCVSAIQNKPKSESSPESESRSTDSIASSDHVLEVLNSVKEGVVNGGDIMEEVKSLLEDFVERKGGQDQREAQQILKDLMKEIEVLVTEQRHAIARLNNSSGLPSTALTFNPPLPPDLDNEAAITALANIASTTTRTDITLSSINALIKVFQKDVNHANTHSAESLLSVSRFLDDLQVSMAGTNSQAGEMRKIIEVIRTGVGNTNDQIAKFDGSFSQKVEELLDIQKHMQRILLGNEDEYIWKQDVGVKASVEELRGEVEDMMDRNTESLNESTEKTIEAIKNSNPTPLIEELKTALAAMTERSLQALRDADPNESLKKLRIEIAESAQKTVEAIKHGSSEPTEYFRAEVKDLLEKSLTSIDSKADTEGVTELLISMKRELRELLAKSTASNLSESVEVKLAIQTVNAEMEALLEKSLSSAMSLTSSHADKKTSAAISGLKTEINDIMFKVVTIADKPDSSEKIQESIEILKSEITDLVDKYTTALAPSTIHPEAEEIKARIISLSKDLCDAVERTVALANESSAESNLTIKTTIEELRSDIGELGKSMAAAVTISSASSVEESIKNAFELMRDEVLEKIEKSTASFGMNDKMAAAIEELKKEVNEAVKNSISLAVAAVPEADLINKAHEALERLKEQISNIMDKSLATVGSGPATIRNIVEGLQKEVVEITEKTTSMLAPSVSEKRTKKLLADIRKDIVDMLKETPSPKSSIDAVKKAVDELRRDVLDILEKSISTAPAPASGPDAEATVDPSAVERIESTISELKTDISEMVERSLAAAIANSTFDSEESVKEVIEELKKDVRDILQMSIVPIGPAKEDTVGLVKMALESFKDELGASSTTKDSNGLMEAIIELRTHVTGMMERSKDDEIRGALEALKIQVERFSGSIAGGAANEGVNALRKEVERLAEKFGSTAKEMKDAVEELKAKESKQLQVLQSSNDVEVKAAIETLASEVKGLGIKDTVDTLKAQIQELSEKSKDEEIKEAIDSLKQDIEQSLDRSISALVTPKSENVPVMKEMIDTLRKELLQSVEKGFGASKDFEAVRELTKAVRELMERPIKFGSDAGSDQPPVFDKVEYRVTDKPGDKADKLKVAVDVLRREFLEMMEKFSGIVSTSVSAPESEQAFEDMRNAAFEVKQATFEVKKSLGLISKGQAEENEAISDISSAVGECRVEVAVVRTLVEEKNTEVKEGVSVVAKAVSESNVEMKELVAEVKDGVEILQTVTTEGILGVSSVVSEFQSETKEGLSGISDSISGFQTETKESIVNINTSITDLKFEVKEDIAGVKHIASEIQLGTTGSINDINKAISGIQTETKEGISDVKGVVEDMKAVVEEEIEAVKKAVEGSKVETKEAVVGIEAKIGASEAGLKAAIEESRSMVQENIDSVNAAVEGYSIEVKEDVFAVKNAVEESHTTTVQEHHKTQKQVQEVMGLVDVLQTEWKGSQPNLFSALLELKHLLRDAQDSIAKKPDSIPPPPAYDDSQTQEKLNILLAAETRTAKHLPQLDLLTSIQRQVSTTSADIAEFLNMQKEVLLEDATSKIDAARQAENDLEKANTEKKIVEAATATLRDEHANLQDSIEVLKDETELLNSRRLKLTAEVAGLETALDLRRDELLLLEARAEGLERRVIEGVIEQSRALLSKPRSNSSRLSKAGVEAIRMKAQHSPIPRASAAPGRRHLSLNEIPGDIPSTTNPTKPTRGISGTILGLGQHEYSASLGLLSRSQSTRSVRGTRKSSWNLKNGRTTSGNEKENERESPVEEEEIDDINGDEGDHVDILRDGLMEEEEEEEEAENGFDEGRRSSSGSVRRFADEEDNKGNESSKRKKNYPALGLDFSGEGIDRRDLNRHRTPSGDSTGP</sequence>
<evidence type="ECO:0000313" key="3">
    <source>
        <dbReference type="EMBL" id="RPB10927.1"/>
    </source>
</evidence>
<feature type="compositionally biased region" description="Acidic residues" evidence="2">
    <location>
        <begin position="2328"/>
        <end position="2341"/>
    </location>
</feature>
<feature type="coiled-coil region" evidence="1">
    <location>
        <begin position="257"/>
        <end position="284"/>
    </location>
</feature>
<feature type="coiled-coil region" evidence="1">
    <location>
        <begin position="1257"/>
        <end position="1320"/>
    </location>
</feature>
<keyword evidence="1" id="KW-0175">Coiled coil</keyword>
<gene>
    <name evidence="3" type="ORF">P167DRAFT_566264</name>
</gene>
<feature type="compositionally biased region" description="Polar residues" evidence="2">
    <location>
        <begin position="25"/>
        <end position="40"/>
    </location>
</feature>
<evidence type="ECO:0000313" key="4">
    <source>
        <dbReference type="Proteomes" id="UP000277580"/>
    </source>
</evidence>
<organism evidence="3 4">
    <name type="scientific">Morchella conica CCBAS932</name>
    <dbReference type="NCBI Taxonomy" id="1392247"/>
    <lineage>
        <taxon>Eukaryota</taxon>
        <taxon>Fungi</taxon>
        <taxon>Dikarya</taxon>
        <taxon>Ascomycota</taxon>
        <taxon>Pezizomycotina</taxon>
        <taxon>Pezizomycetes</taxon>
        <taxon>Pezizales</taxon>
        <taxon>Morchellaceae</taxon>
        <taxon>Morchella</taxon>
    </lineage>
</organism>